<dbReference type="Pfam" id="PF01619">
    <property type="entry name" value="Pro_dh"/>
    <property type="match status" value="1"/>
</dbReference>
<dbReference type="KEGG" id="mgk:FSB76_29795"/>
<name>A0A5B8W935_9SPHI</name>
<accession>A0A5B8W935</accession>
<dbReference type="GO" id="GO:0010133">
    <property type="term" value="P:L-proline catabolic process to L-glutamate"/>
    <property type="evidence" value="ECO:0007669"/>
    <property type="project" value="TreeGrafter"/>
</dbReference>
<dbReference type="RefSeq" id="WP_147060027.1">
    <property type="nucleotide sequence ID" value="NZ_CP042437.1"/>
</dbReference>
<feature type="domain" description="Proline dehydrogenase" evidence="2">
    <location>
        <begin position="88"/>
        <end position="386"/>
    </location>
</feature>
<sequence length="401" mass="45316">MLSNETNNNSKHGKPSFENTEIAFRHSSNADLNRAYWLFRIINVNFLVKIGPPVTNFAIKIGLPIKGIIKATIFKHFCGGETITGCDNTIKNLDSGGVGTILDYSIEGEDDEVVFDSTRDEIIRTIVRASKDKAIPLTVFKITGVGRFALLEKLDARLPLTPDEESEWQRVQSRVLAICDKAYKSNVPVMIDAEESWIQETIDLLALTMMTQFNTKQPIVYNTYQMYRHDKLASILNDHEIAKGEGFILGAKIVRGAYMEKERKRALEMGYNSPIQPDKKSTDLDYDSALDYCTSHINEIAFIAGTHNEESCRLLAELLDNKGIDHKHPHVYFSQLLGMSDNLSFNLADAQYNVAKYVPYGPIKAVLPYLFRRAQENTAIAGQMSRELSLIVKERRRRGKN</sequence>
<dbReference type="InterPro" id="IPR029041">
    <property type="entry name" value="FAD-linked_oxidoreductase-like"/>
</dbReference>
<dbReference type="OrthoDB" id="1401444at2"/>
<evidence type="ECO:0000256" key="1">
    <source>
        <dbReference type="ARBA" id="ARBA00023002"/>
    </source>
</evidence>
<dbReference type="PANTHER" id="PTHR13914">
    <property type="entry name" value="PROLINE OXIDASE"/>
    <property type="match status" value="1"/>
</dbReference>
<reference evidence="3 4" key="1">
    <citation type="journal article" date="2013" name="J. Microbiol.">
        <title>Mucilaginibacter ginsenosidivorax sp. nov., with ginsenoside converting activity isolated from sediment.</title>
        <authorList>
            <person name="Kim J.K."/>
            <person name="Choi T.E."/>
            <person name="Liu Q.M."/>
            <person name="Park H.Y."/>
            <person name="Yi T.H."/>
            <person name="Yoon M.H."/>
            <person name="Kim S.C."/>
            <person name="Im W.T."/>
        </authorList>
    </citation>
    <scope>NUCLEOTIDE SEQUENCE [LARGE SCALE GENOMIC DNA]</scope>
    <source>
        <strain evidence="3 4">KHI28</strain>
    </source>
</reference>
<dbReference type="EMBL" id="CP042437">
    <property type="protein sequence ID" value="QEC79947.1"/>
    <property type="molecule type" value="Genomic_DNA"/>
</dbReference>
<gene>
    <name evidence="3" type="ORF">FSB76_29795</name>
</gene>
<organism evidence="3 4">
    <name type="scientific">Mucilaginibacter ginsenosidivorax</name>
    <dbReference type="NCBI Taxonomy" id="862126"/>
    <lineage>
        <taxon>Bacteria</taxon>
        <taxon>Pseudomonadati</taxon>
        <taxon>Bacteroidota</taxon>
        <taxon>Sphingobacteriia</taxon>
        <taxon>Sphingobacteriales</taxon>
        <taxon>Sphingobacteriaceae</taxon>
        <taxon>Mucilaginibacter</taxon>
    </lineage>
</organism>
<dbReference type="SUPFAM" id="SSF51730">
    <property type="entry name" value="FAD-linked oxidoreductase"/>
    <property type="match status" value="1"/>
</dbReference>
<dbReference type="Proteomes" id="UP000321362">
    <property type="component" value="Chromosome"/>
</dbReference>
<evidence type="ECO:0000259" key="2">
    <source>
        <dbReference type="Pfam" id="PF01619"/>
    </source>
</evidence>
<evidence type="ECO:0000313" key="4">
    <source>
        <dbReference type="Proteomes" id="UP000321362"/>
    </source>
</evidence>
<dbReference type="GO" id="GO:0071949">
    <property type="term" value="F:FAD binding"/>
    <property type="evidence" value="ECO:0007669"/>
    <property type="project" value="TreeGrafter"/>
</dbReference>
<protein>
    <submittedName>
        <fullName evidence="3">Proline dehydrogenase</fullName>
    </submittedName>
</protein>
<evidence type="ECO:0000313" key="3">
    <source>
        <dbReference type="EMBL" id="QEC79947.1"/>
    </source>
</evidence>
<dbReference type="AlphaFoldDB" id="A0A5B8W935"/>
<keyword evidence="1" id="KW-0560">Oxidoreductase</keyword>
<keyword evidence="4" id="KW-1185">Reference proteome</keyword>
<dbReference type="InterPro" id="IPR015659">
    <property type="entry name" value="Proline_oxidase"/>
</dbReference>
<dbReference type="GO" id="GO:0004657">
    <property type="term" value="F:proline dehydrogenase activity"/>
    <property type="evidence" value="ECO:0007669"/>
    <property type="project" value="InterPro"/>
</dbReference>
<dbReference type="PANTHER" id="PTHR13914:SF0">
    <property type="entry name" value="PROLINE DEHYDROGENASE 1, MITOCHONDRIAL"/>
    <property type="match status" value="1"/>
</dbReference>
<dbReference type="Gene3D" id="3.20.20.220">
    <property type="match status" value="1"/>
</dbReference>
<dbReference type="InterPro" id="IPR002872">
    <property type="entry name" value="Proline_DH_dom"/>
</dbReference>
<proteinExistence type="predicted"/>